<dbReference type="InterPro" id="IPR024079">
    <property type="entry name" value="MetalloPept_cat_dom_sf"/>
</dbReference>
<dbReference type="InterPro" id="IPR001506">
    <property type="entry name" value="Peptidase_M12A"/>
</dbReference>
<feature type="region of interest" description="Disordered" evidence="1">
    <location>
        <begin position="236"/>
        <end position="277"/>
    </location>
</feature>
<evidence type="ECO:0000313" key="4">
    <source>
        <dbReference type="Proteomes" id="UP000238045"/>
    </source>
</evidence>
<sequence length="277" mass="31065">MPAMISSPFSANAAPLLGDPKESVMGPPQTESLSRGRRSVGEPGKYWQQNSTIKIAMYEYEMDSPYVLAVKKAAGHWLPHINLKFEFVSGEEGDVRITQNLLNESDGRSAIGIDALNTPWSPTMSLPGNHLASDFDVTVMHEFGHMLGAHHAHQHPDAKIPWSMPRLEKLFTRQELQDNFLALPKDSRYEQLPYDANSVMHYSINANWTERSWEQPSPCKLSDGDIAWAKKAYPRASGDTLSDLPSHVELHPTPDRPTRLKVPRSKPRAADSDCTRR</sequence>
<dbReference type="EMBL" id="PCQL01000007">
    <property type="protein sequence ID" value="PRC20015.1"/>
    <property type="molecule type" value="Genomic_DNA"/>
</dbReference>
<accession>A0A2S9EV77</accession>
<feature type="compositionally biased region" description="Basic and acidic residues" evidence="1">
    <location>
        <begin position="246"/>
        <end position="258"/>
    </location>
</feature>
<comment type="caution">
    <text evidence="3">The sequence shown here is derived from an EMBL/GenBank/DDBJ whole genome shotgun (WGS) entry which is preliminary data.</text>
</comment>
<name>A0A2S9EV77_9PSED</name>
<dbReference type="Gene3D" id="3.40.390.10">
    <property type="entry name" value="Collagenase (Catalytic Domain)"/>
    <property type="match status" value="1"/>
</dbReference>
<organism evidence="3 4">
    <name type="scientific">Pseudomonas poae</name>
    <dbReference type="NCBI Taxonomy" id="200451"/>
    <lineage>
        <taxon>Bacteria</taxon>
        <taxon>Pseudomonadati</taxon>
        <taxon>Pseudomonadota</taxon>
        <taxon>Gammaproteobacteria</taxon>
        <taxon>Pseudomonadales</taxon>
        <taxon>Pseudomonadaceae</taxon>
        <taxon>Pseudomonas</taxon>
    </lineage>
</organism>
<evidence type="ECO:0000313" key="3">
    <source>
        <dbReference type="EMBL" id="PRC20015.1"/>
    </source>
</evidence>
<dbReference type="AlphaFoldDB" id="A0A2S9EV77"/>
<keyword evidence="4" id="KW-1185">Reference proteome</keyword>
<feature type="domain" description="Peptidase M12A" evidence="2">
    <location>
        <begin position="138"/>
        <end position="206"/>
    </location>
</feature>
<feature type="compositionally biased region" description="Basic and acidic residues" evidence="1">
    <location>
        <begin position="268"/>
        <end position="277"/>
    </location>
</feature>
<dbReference type="GO" id="GO:0006508">
    <property type="term" value="P:proteolysis"/>
    <property type="evidence" value="ECO:0007669"/>
    <property type="project" value="InterPro"/>
</dbReference>
<evidence type="ECO:0000256" key="1">
    <source>
        <dbReference type="SAM" id="MobiDB-lite"/>
    </source>
</evidence>
<dbReference type="SUPFAM" id="SSF55486">
    <property type="entry name" value="Metalloproteases ('zincins'), catalytic domain"/>
    <property type="match status" value="1"/>
</dbReference>
<feature type="region of interest" description="Disordered" evidence="1">
    <location>
        <begin position="15"/>
        <end position="44"/>
    </location>
</feature>
<proteinExistence type="predicted"/>
<protein>
    <recommendedName>
        <fullName evidence="2">Peptidase M12A domain-containing protein</fullName>
    </recommendedName>
</protein>
<gene>
    <name evidence="3" type="ORF">CQZ99_08505</name>
</gene>
<reference evidence="3 4" key="1">
    <citation type="submission" date="2017-09" db="EMBL/GenBank/DDBJ databases">
        <title>Genomic, metabolic, and phenotypic characteristics of bacterial isolates from the natural microbiome of the model nematode Caenorhabditis elegans.</title>
        <authorList>
            <person name="Zimmermann J."/>
            <person name="Obeng N."/>
            <person name="Yang W."/>
            <person name="Obeng O."/>
            <person name="Kissoyan K."/>
            <person name="Pees B."/>
            <person name="Dirksen P."/>
            <person name="Hoppner M."/>
            <person name="Franke A."/>
            <person name="Rosenstiel P."/>
            <person name="Leippe M."/>
            <person name="Dierking K."/>
            <person name="Kaleta C."/>
            <person name="Schulenburg H."/>
        </authorList>
    </citation>
    <scope>NUCLEOTIDE SEQUENCE [LARGE SCALE GENOMIC DNA]</scope>
    <source>
        <strain evidence="3 4">MYb117</strain>
    </source>
</reference>
<dbReference type="Proteomes" id="UP000238045">
    <property type="component" value="Unassembled WGS sequence"/>
</dbReference>
<dbReference type="Pfam" id="PF01400">
    <property type="entry name" value="Astacin"/>
    <property type="match status" value="1"/>
</dbReference>
<dbReference type="GO" id="GO:0004222">
    <property type="term" value="F:metalloendopeptidase activity"/>
    <property type="evidence" value="ECO:0007669"/>
    <property type="project" value="InterPro"/>
</dbReference>
<dbReference type="PRINTS" id="PR00480">
    <property type="entry name" value="ASTACIN"/>
</dbReference>
<evidence type="ECO:0000259" key="2">
    <source>
        <dbReference type="Pfam" id="PF01400"/>
    </source>
</evidence>